<feature type="region of interest" description="Disordered" evidence="1">
    <location>
        <begin position="29"/>
        <end position="65"/>
    </location>
</feature>
<dbReference type="InterPro" id="IPR052740">
    <property type="entry name" value="CE4"/>
</dbReference>
<keyword evidence="3" id="KW-1185">Reference proteome</keyword>
<proteinExistence type="predicted"/>
<evidence type="ECO:0008006" key="4">
    <source>
        <dbReference type="Google" id="ProtNLM"/>
    </source>
</evidence>
<evidence type="ECO:0000313" key="2">
    <source>
        <dbReference type="EMBL" id="GAA2063253.1"/>
    </source>
</evidence>
<gene>
    <name evidence="2" type="ORF">GCM10009801_07000</name>
</gene>
<dbReference type="Proteomes" id="UP001500016">
    <property type="component" value="Unassembled WGS sequence"/>
</dbReference>
<dbReference type="RefSeq" id="WP_344523785.1">
    <property type="nucleotide sequence ID" value="NZ_BAAAPE010000001.1"/>
</dbReference>
<protein>
    <recommendedName>
        <fullName evidence="4">Lipoprotein</fullName>
    </recommendedName>
</protein>
<feature type="compositionally biased region" description="Basic and acidic residues" evidence="1">
    <location>
        <begin position="33"/>
        <end position="47"/>
    </location>
</feature>
<dbReference type="EMBL" id="BAAAPE010000001">
    <property type="protein sequence ID" value="GAA2063253.1"/>
    <property type="molecule type" value="Genomic_DNA"/>
</dbReference>
<accession>A0ABN2VIL0</accession>
<dbReference type="SUPFAM" id="SSF88713">
    <property type="entry name" value="Glycoside hydrolase/deacetylase"/>
    <property type="match status" value="1"/>
</dbReference>
<evidence type="ECO:0000313" key="3">
    <source>
        <dbReference type="Proteomes" id="UP001500016"/>
    </source>
</evidence>
<dbReference type="InterPro" id="IPR011330">
    <property type="entry name" value="Glyco_hydro/deAcase_b/a-brl"/>
</dbReference>
<reference evidence="2 3" key="1">
    <citation type="journal article" date="2019" name="Int. J. Syst. Evol. Microbiol.">
        <title>The Global Catalogue of Microorganisms (GCM) 10K type strain sequencing project: providing services to taxonomists for standard genome sequencing and annotation.</title>
        <authorList>
            <consortium name="The Broad Institute Genomics Platform"/>
            <consortium name="The Broad Institute Genome Sequencing Center for Infectious Disease"/>
            <person name="Wu L."/>
            <person name="Ma J."/>
        </authorList>
    </citation>
    <scope>NUCLEOTIDE SEQUENCE [LARGE SCALE GENOMIC DNA]</scope>
    <source>
        <strain evidence="2 3">JCM 15478</strain>
    </source>
</reference>
<sequence>MTAVRRRSAGSAALLGVLSLTLLLNGCGGGTSERSEGTERQAPEQKPKTPVRLLGDGSTSITGRQPYQPRFRELRPGQKPPQFVVFSWDGAGEDSKKLFSRFRKAGKKYGASQTYFLSGVYLLPEGQKKRYAAPGHGHGASDIGYLKDENVRATLRQIRGAWLDGSEIGTHFNGHFCGANGVGSWSVEQWKSEIRQARWFVQNWKTTTGWRGGKPLPFNYSTELVGGRAPCLEGQRNLLPAARQMGFRYDSSGNGTQVWPGKKSGLWDLPLQQVPMPGREFETLSMDYNFLANQSVTVNGPVEKRAAYGKQMRDGLLAGFNRAYTTNRAPMVIGNHFEDWNGGVYMDAVEDVMKTVCPKKGVRCVSFRQLVDWLDAQDPRVLAKLRTLEVGERPAGGWRSFLSLNSGRNVQAR</sequence>
<comment type="caution">
    <text evidence="2">The sequence shown here is derived from an EMBL/GenBank/DDBJ whole genome shotgun (WGS) entry which is preliminary data.</text>
</comment>
<dbReference type="PANTHER" id="PTHR45985">
    <property type="match status" value="1"/>
</dbReference>
<evidence type="ECO:0000256" key="1">
    <source>
        <dbReference type="SAM" id="MobiDB-lite"/>
    </source>
</evidence>
<name>A0ABN2VIL0_9ACTN</name>
<organism evidence="2 3">
    <name type="scientific">Streptomyces albiaxialis</name>
    <dbReference type="NCBI Taxonomy" id="329523"/>
    <lineage>
        <taxon>Bacteria</taxon>
        <taxon>Bacillati</taxon>
        <taxon>Actinomycetota</taxon>
        <taxon>Actinomycetes</taxon>
        <taxon>Kitasatosporales</taxon>
        <taxon>Streptomycetaceae</taxon>
        <taxon>Streptomyces</taxon>
    </lineage>
</organism>
<dbReference type="Gene3D" id="3.20.20.370">
    <property type="entry name" value="Glycoside hydrolase/deacetylase"/>
    <property type="match status" value="1"/>
</dbReference>
<dbReference type="PANTHER" id="PTHR45985:SF3">
    <property type="entry name" value="CHITIN DEACETYLASE-LIKE 4"/>
    <property type="match status" value="1"/>
</dbReference>